<keyword evidence="2 4" id="KW-0472">Membrane</keyword>
<keyword evidence="8" id="KW-0675">Receptor</keyword>
<evidence type="ECO:0000259" key="7">
    <source>
        <dbReference type="Pfam" id="PF07715"/>
    </source>
</evidence>
<evidence type="ECO:0000256" key="1">
    <source>
        <dbReference type="ARBA" id="ARBA00004442"/>
    </source>
</evidence>
<sequence>MLTYSERQHGRRLSVLALAILTALPAMSRADDTNALPDQTKAKTLANVEVNGQVAANGIAIAAKQTQDRVMDVTTSEQIQSLPSLNIPQAVQRVAGVSTSFNSDNINGRDEAQQIAIRGLDASYNNITLDGAPMATTDRASRGVRTDLLPASLVQEVDVYKTWQPDQDPNAVGGSINVVTRSAFDNQGHTYASVTAALGHVSGTGNALSADAGLARKGDAVFSATFGPNHTLGFVLAANYENRNLYSLGHMTSDNIFYNYYNANGSNANNPGIGGNNFGNGYPVPQQSKYWSFPENMQRKGLDGKLEAKFAPNMYGFLSFGVNDEVVHSERNEIILDDSRSTGTNPVQNQTGTSGQFALGESEIGRQQAMIKREDKFTQSGFDWHVDDDKVFSARASYSDASDWNPSALNKYAYGKFKYNGANGAVLNGTPGLAMGYDTSGFQPDFSMTHPANFTNLNNFNAVYWRNDNIRISDSVGDLKLDFRQNMDADAHGFGYAAGIDGRRLRHRYNESYQQFVPTSSGDTLASVGTVSSELMPGTNVPFLYINPDLAWGQLATSSRATAYASNANNSLQSNYSHTEDTAAAYLMGTYKTDRLSVLIGLRQDDTWLSTTGNVRQVTGSVTQWQPQTNRSRYDFTLPAASLIYNATDAVRLKFAAGKTIGRPTYDDYAPNTTYSQNTDGSVGITRGNPAIKPRLSTNFDTSAEWYLPYDSMLSAAVFHKRIADEIYTLNSVGTVFFDGANRIAAITQPMNASRSQLNGAELNFVQGSLGWLSPWLSGVGYNGNVTFLRGRLDALTSSGATRPIDGLVNQPGQIRNFTVFYNQDGFGVDLGYHGTSRALRLIDSARASQDVYWKARKEIDLRVHQNIGSDVQAFFEIANLTRSPVTSATGPAHDLLKDTFSIGRTYWLGVKYTPHSL</sequence>
<evidence type="ECO:0000256" key="2">
    <source>
        <dbReference type="ARBA" id="ARBA00023136"/>
    </source>
</evidence>
<dbReference type="EMBL" id="BSOB01000005">
    <property type="protein sequence ID" value="GLQ91618.1"/>
    <property type="molecule type" value="Genomic_DNA"/>
</dbReference>
<name>A0ABQ5XM73_9GAMM</name>
<dbReference type="InterPro" id="IPR037066">
    <property type="entry name" value="Plug_dom_sf"/>
</dbReference>
<dbReference type="Gene3D" id="2.170.130.10">
    <property type="entry name" value="TonB-dependent receptor, plug domain"/>
    <property type="match status" value="1"/>
</dbReference>
<evidence type="ECO:0000313" key="8">
    <source>
        <dbReference type="EMBL" id="GLQ91618.1"/>
    </source>
</evidence>
<dbReference type="InterPro" id="IPR010104">
    <property type="entry name" value="TonB_rcpt_bac"/>
</dbReference>
<protein>
    <submittedName>
        <fullName evidence="8">TonB-dependent receptor</fullName>
    </submittedName>
</protein>
<dbReference type="InterPro" id="IPR000531">
    <property type="entry name" value="Beta-barrel_TonB"/>
</dbReference>
<comment type="similarity">
    <text evidence="4">Belongs to the TonB-dependent receptor family.</text>
</comment>
<dbReference type="PANTHER" id="PTHR40980:SF4">
    <property type="entry name" value="TONB-DEPENDENT RECEPTOR-LIKE BETA-BARREL DOMAIN-CONTAINING PROTEIN"/>
    <property type="match status" value="1"/>
</dbReference>
<dbReference type="InterPro" id="IPR036942">
    <property type="entry name" value="Beta-barrel_TonB_sf"/>
</dbReference>
<dbReference type="Pfam" id="PF07715">
    <property type="entry name" value="Plug"/>
    <property type="match status" value="1"/>
</dbReference>
<accession>A0ABQ5XM73</accession>
<keyword evidence="9" id="KW-1185">Reference proteome</keyword>
<evidence type="ECO:0000256" key="4">
    <source>
        <dbReference type="RuleBase" id="RU003357"/>
    </source>
</evidence>
<feature type="chain" id="PRO_5045945597" evidence="5">
    <location>
        <begin position="29"/>
        <end position="918"/>
    </location>
</feature>
<dbReference type="PANTHER" id="PTHR40980">
    <property type="entry name" value="PLUG DOMAIN-CONTAINING PROTEIN"/>
    <property type="match status" value="1"/>
</dbReference>
<dbReference type="InterPro" id="IPR012910">
    <property type="entry name" value="Plug_dom"/>
</dbReference>
<keyword evidence="4" id="KW-0798">TonB box</keyword>
<keyword evidence="5" id="KW-0732">Signal</keyword>
<dbReference type="RefSeq" id="WP_284319382.1">
    <property type="nucleotide sequence ID" value="NZ_BSOB01000005.1"/>
</dbReference>
<dbReference type="Proteomes" id="UP001156670">
    <property type="component" value="Unassembled WGS sequence"/>
</dbReference>
<evidence type="ECO:0000256" key="5">
    <source>
        <dbReference type="SAM" id="SignalP"/>
    </source>
</evidence>
<evidence type="ECO:0000313" key="9">
    <source>
        <dbReference type="Proteomes" id="UP001156670"/>
    </source>
</evidence>
<comment type="caution">
    <text evidence="8">The sequence shown here is derived from an EMBL/GenBank/DDBJ whole genome shotgun (WGS) entry which is preliminary data.</text>
</comment>
<proteinExistence type="inferred from homology"/>
<feature type="signal peptide" evidence="5">
    <location>
        <begin position="1"/>
        <end position="28"/>
    </location>
</feature>
<dbReference type="Gene3D" id="2.40.170.20">
    <property type="entry name" value="TonB-dependent receptor, beta-barrel domain"/>
    <property type="match status" value="1"/>
</dbReference>
<reference evidence="9" key="1">
    <citation type="journal article" date="2019" name="Int. J. Syst. Evol. Microbiol.">
        <title>The Global Catalogue of Microorganisms (GCM) 10K type strain sequencing project: providing services to taxonomists for standard genome sequencing and annotation.</title>
        <authorList>
            <consortium name="The Broad Institute Genomics Platform"/>
            <consortium name="The Broad Institute Genome Sequencing Center for Infectious Disease"/>
            <person name="Wu L."/>
            <person name="Ma J."/>
        </authorList>
    </citation>
    <scope>NUCLEOTIDE SEQUENCE [LARGE SCALE GENOMIC DNA]</scope>
    <source>
        <strain evidence="9">NBRC 111980</strain>
    </source>
</reference>
<dbReference type="NCBIfam" id="TIGR01782">
    <property type="entry name" value="TonB-Xanth-Caul"/>
    <property type="match status" value="1"/>
</dbReference>
<feature type="domain" description="TonB-dependent receptor plug" evidence="7">
    <location>
        <begin position="65"/>
        <end position="174"/>
    </location>
</feature>
<feature type="domain" description="TonB-dependent receptor-like beta-barrel" evidence="6">
    <location>
        <begin position="415"/>
        <end position="881"/>
    </location>
</feature>
<keyword evidence="3" id="KW-0998">Cell outer membrane</keyword>
<dbReference type="Pfam" id="PF00593">
    <property type="entry name" value="TonB_dep_Rec_b-barrel"/>
    <property type="match status" value="1"/>
</dbReference>
<evidence type="ECO:0000256" key="3">
    <source>
        <dbReference type="ARBA" id="ARBA00023237"/>
    </source>
</evidence>
<gene>
    <name evidence="8" type="primary">fecA_1</name>
    <name evidence="8" type="ORF">GCM10007901_05680</name>
</gene>
<evidence type="ECO:0000259" key="6">
    <source>
        <dbReference type="Pfam" id="PF00593"/>
    </source>
</evidence>
<organism evidence="8 9">
    <name type="scientific">Dyella acidisoli</name>
    <dbReference type="NCBI Taxonomy" id="1867834"/>
    <lineage>
        <taxon>Bacteria</taxon>
        <taxon>Pseudomonadati</taxon>
        <taxon>Pseudomonadota</taxon>
        <taxon>Gammaproteobacteria</taxon>
        <taxon>Lysobacterales</taxon>
        <taxon>Rhodanobacteraceae</taxon>
        <taxon>Dyella</taxon>
    </lineage>
</organism>
<comment type="subcellular location">
    <subcellularLocation>
        <location evidence="1 4">Cell outer membrane</location>
    </subcellularLocation>
</comment>
<dbReference type="SUPFAM" id="SSF56935">
    <property type="entry name" value="Porins"/>
    <property type="match status" value="1"/>
</dbReference>